<sequence>MELTISHISKTYKKGGVKALDDFHAILTPGVYGFLGPNGAGKSTLMNIITDNLTPDSGEVLFDGKNTRALGKMFRARVGYMPQQQGLYDDFSAVRFLWYMAAVKGIPRKEAKPRIEQLLTLVNLKESAHKKLGTFSGGMKQRILIAQALLNDPDILILDEPTAGLDPKERIRIRNFISEIAQNKIVILATHVVSDIEFIAKEIMLIKKGKLLLLDTPAHIIDSMTGKVFSALISLDELSAAQKQYRISNIANENDQICVRIVSDTIPEYAQITPVKPTLEDVYLYYFADQ</sequence>
<dbReference type="InterPro" id="IPR003593">
    <property type="entry name" value="AAA+_ATPase"/>
</dbReference>
<gene>
    <name evidence="6" type="ORF">H6A12_01170</name>
</gene>
<dbReference type="InterPro" id="IPR003439">
    <property type="entry name" value="ABC_transporter-like_ATP-bd"/>
</dbReference>
<dbReference type="GO" id="GO:0005524">
    <property type="term" value="F:ATP binding"/>
    <property type="evidence" value="ECO:0007669"/>
    <property type="project" value="UniProtKB-KW"/>
</dbReference>
<evidence type="ECO:0000256" key="4">
    <source>
        <dbReference type="ARBA" id="ARBA00022840"/>
    </source>
</evidence>
<dbReference type="Gene3D" id="3.40.50.300">
    <property type="entry name" value="P-loop containing nucleotide triphosphate hydrolases"/>
    <property type="match status" value="1"/>
</dbReference>
<dbReference type="Proteomes" id="UP000774750">
    <property type="component" value="Unassembled WGS sequence"/>
</dbReference>
<dbReference type="EMBL" id="JACJKY010000001">
    <property type="protein sequence ID" value="MBM6919778.1"/>
    <property type="molecule type" value="Genomic_DNA"/>
</dbReference>
<dbReference type="RefSeq" id="WP_204443927.1">
    <property type="nucleotide sequence ID" value="NZ_JACJKY010000001.1"/>
</dbReference>
<evidence type="ECO:0000259" key="5">
    <source>
        <dbReference type="PROSITE" id="PS50893"/>
    </source>
</evidence>
<evidence type="ECO:0000313" key="6">
    <source>
        <dbReference type="EMBL" id="MBM6919778.1"/>
    </source>
</evidence>
<dbReference type="CDD" id="cd03264">
    <property type="entry name" value="ABC_drug_resistance_like"/>
    <property type="match status" value="1"/>
</dbReference>
<feature type="domain" description="ABC transporter" evidence="5">
    <location>
        <begin position="3"/>
        <end position="233"/>
    </location>
</feature>
<evidence type="ECO:0000256" key="3">
    <source>
        <dbReference type="ARBA" id="ARBA00022741"/>
    </source>
</evidence>
<comment type="caution">
    <text evidence="6">The sequence shown here is derived from an EMBL/GenBank/DDBJ whole genome shotgun (WGS) entry which is preliminary data.</text>
</comment>
<keyword evidence="7" id="KW-1185">Reference proteome</keyword>
<reference evidence="6" key="1">
    <citation type="submission" date="2020-08" db="EMBL/GenBank/DDBJ databases">
        <authorList>
            <person name="Cejkova D."/>
            <person name="Kubasova T."/>
            <person name="Jahodarova E."/>
            <person name="Rychlik I."/>
        </authorList>
    </citation>
    <scope>NUCLEOTIDE SEQUENCE</scope>
    <source>
        <strain evidence="6">An559</strain>
    </source>
</reference>
<dbReference type="SMART" id="SM00382">
    <property type="entry name" value="AAA"/>
    <property type="match status" value="1"/>
</dbReference>
<keyword evidence="3" id="KW-0547">Nucleotide-binding</keyword>
<dbReference type="InterPro" id="IPR017871">
    <property type="entry name" value="ABC_transporter-like_CS"/>
</dbReference>
<name>A0A938X4E3_9FIRM</name>
<dbReference type="SUPFAM" id="SSF52540">
    <property type="entry name" value="P-loop containing nucleoside triphosphate hydrolases"/>
    <property type="match status" value="1"/>
</dbReference>
<dbReference type="GO" id="GO:0016887">
    <property type="term" value="F:ATP hydrolysis activity"/>
    <property type="evidence" value="ECO:0007669"/>
    <property type="project" value="InterPro"/>
</dbReference>
<accession>A0A938X4E3</accession>
<evidence type="ECO:0000313" key="7">
    <source>
        <dbReference type="Proteomes" id="UP000774750"/>
    </source>
</evidence>
<dbReference type="AlphaFoldDB" id="A0A938X4E3"/>
<dbReference type="PANTHER" id="PTHR43335">
    <property type="entry name" value="ABC TRANSPORTER, ATP-BINDING PROTEIN"/>
    <property type="match status" value="1"/>
</dbReference>
<proteinExistence type="inferred from homology"/>
<keyword evidence="4 6" id="KW-0067">ATP-binding</keyword>
<dbReference type="PROSITE" id="PS00211">
    <property type="entry name" value="ABC_TRANSPORTER_1"/>
    <property type="match status" value="1"/>
</dbReference>
<evidence type="ECO:0000256" key="1">
    <source>
        <dbReference type="ARBA" id="ARBA00005417"/>
    </source>
</evidence>
<keyword evidence="2" id="KW-0813">Transport</keyword>
<protein>
    <submittedName>
        <fullName evidence="6">ABC transporter ATP-binding protein</fullName>
    </submittedName>
</protein>
<reference evidence="6" key="2">
    <citation type="journal article" date="2021" name="Sci. Rep.">
        <title>The distribution of antibiotic resistance genes in chicken gut microbiota commensals.</title>
        <authorList>
            <person name="Juricova H."/>
            <person name="Matiasovicova J."/>
            <person name="Kubasova T."/>
            <person name="Cejkova D."/>
            <person name="Rychlik I."/>
        </authorList>
    </citation>
    <scope>NUCLEOTIDE SEQUENCE</scope>
    <source>
        <strain evidence="6">An559</strain>
    </source>
</reference>
<organism evidence="6 7">
    <name type="scientific">Merdimmobilis hominis</name>
    <dbReference type="NCBI Taxonomy" id="2897707"/>
    <lineage>
        <taxon>Bacteria</taxon>
        <taxon>Bacillati</taxon>
        <taxon>Bacillota</taxon>
        <taxon>Clostridia</taxon>
        <taxon>Eubacteriales</taxon>
        <taxon>Oscillospiraceae</taxon>
        <taxon>Merdimmobilis</taxon>
    </lineage>
</organism>
<comment type="similarity">
    <text evidence="1">Belongs to the ABC transporter superfamily.</text>
</comment>
<dbReference type="PROSITE" id="PS50893">
    <property type="entry name" value="ABC_TRANSPORTER_2"/>
    <property type="match status" value="1"/>
</dbReference>
<dbReference type="Pfam" id="PF00005">
    <property type="entry name" value="ABC_tran"/>
    <property type="match status" value="1"/>
</dbReference>
<dbReference type="InterPro" id="IPR027417">
    <property type="entry name" value="P-loop_NTPase"/>
</dbReference>
<dbReference type="PANTHER" id="PTHR43335:SF2">
    <property type="entry name" value="ABC TRANSPORTER, ATP-BINDING PROTEIN"/>
    <property type="match status" value="1"/>
</dbReference>
<evidence type="ECO:0000256" key="2">
    <source>
        <dbReference type="ARBA" id="ARBA00022448"/>
    </source>
</evidence>